<dbReference type="Proteomes" id="UP000000863">
    <property type="component" value="Segment"/>
</dbReference>
<sequence>MVSAMLTMPNLSIDTTITRSESIDSTSSSSSSQFPKSMVSQMLTSPQLDIANDFYIAPKSPSMSDSPAVPQMDDWDDDELMAAMNSPPSSPMRSPSPVIDDEDYDETQAIWASNTQPSQDSASDDEIDEPSSPVADEPPSPVEDEPPSPVEGEPPSPVADEPPSPVTDTPLSIATTLAELTTDLSTAETCSQIIKVAMKLISSTRAHSKTLSSAVKKQATASTTRVDGAPRQRAPKGSRPPTAAGIYNSEKRALATEEYINGRRAVKPPKTDNKASHIQNILAEMWRDETSDTKAEYKAIAASRAVVVN</sequence>
<feature type="compositionally biased region" description="Polar residues" evidence="1">
    <location>
        <begin position="212"/>
        <end position="225"/>
    </location>
</feature>
<feature type="compositionally biased region" description="Pro residues" evidence="1">
    <location>
        <begin position="136"/>
        <end position="165"/>
    </location>
</feature>
<evidence type="ECO:0000313" key="3">
    <source>
        <dbReference type="Proteomes" id="UP000000863"/>
    </source>
</evidence>
<feature type="compositionally biased region" description="Polar residues" evidence="1">
    <location>
        <begin position="110"/>
        <end position="121"/>
    </location>
</feature>
<protein>
    <submittedName>
        <fullName evidence="2">Uncharacterized protein</fullName>
    </submittedName>
</protein>
<gene>
    <name evidence="2" type="ORF">EhV265</name>
</gene>
<accession>Q4A2L7</accession>
<dbReference type="EMBL" id="AJ890364">
    <property type="protein sequence ID" value="CAI65689.1"/>
    <property type="molecule type" value="Genomic_DNA"/>
</dbReference>
<name>Q4A2L7_EHV8U</name>
<organismHost>
    <name type="scientific">Emiliania huxleyi</name>
    <name type="common">Coccolithophore</name>
    <name type="synonym">Pontosphaera huxleyi</name>
    <dbReference type="NCBI Taxonomy" id="2903"/>
</organismHost>
<dbReference type="GeneID" id="3655057"/>
<evidence type="ECO:0000256" key="1">
    <source>
        <dbReference type="SAM" id="MobiDB-lite"/>
    </source>
</evidence>
<feature type="region of interest" description="Disordered" evidence="1">
    <location>
        <begin position="57"/>
        <end position="170"/>
    </location>
</feature>
<evidence type="ECO:0000313" key="2">
    <source>
        <dbReference type="EMBL" id="CAI65689.1"/>
    </source>
</evidence>
<proteinExistence type="predicted"/>
<organism evidence="2 3">
    <name type="scientific">Emiliania huxleyi virus 86 (isolate United Kingdom/English Channel/1999)</name>
    <name type="common">EhV-86</name>
    <dbReference type="NCBI Taxonomy" id="654925"/>
    <lineage>
        <taxon>Viruses</taxon>
        <taxon>Varidnaviria</taxon>
        <taxon>Bamfordvirae</taxon>
        <taxon>Nucleocytoviricota</taxon>
        <taxon>Megaviricetes</taxon>
        <taxon>Algavirales</taxon>
        <taxon>Phycodnaviridae</taxon>
        <taxon>Coccolithovirus</taxon>
        <taxon>Coccolithovirus huxleyi</taxon>
        <taxon>Emiliania huxleyi virus 86</taxon>
    </lineage>
</organism>
<dbReference type="RefSeq" id="YP_294020.1">
    <property type="nucleotide sequence ID" value="NC_007346.1"/>
</dbReference>
<feature type="compositionally biased region" description="Low complexity" evidence="1">
    <location>
        <begin position="17"/>
        <end position="32"/>
    </location>
</feature>
<reference evidence="2 3" key="1">
    <citation type="journal article" date="2005" name="Science">
        <title>Complete genome sequence and lytic phase transcription profile of a Coccolithovirus.</title>
        <authorList>
            <person name="Wilson W.H."/>
            <person name="Schroeder D.C."/>
            <person name="Allen M.J."/>
            <person name="Holden M.T.G."/>
            <person name="Parkhill J."/>
            <person name="Barrell B.G."/>
            <person name="Churcher C."/>
            <person name="Hamlin N."/>
            <person name="Mungall K."/>
            <person name="Norbertczak H."/>
            <person name="Quail M.A."/>
            <person name="Price C."/>
            <person name="Rabbinowitsch E."/>
            <person name="Walker D."/>
            <person name="Craigon M."/>
            <person name="Roy D."/>
            <person name="Ghazal P."/>
        </authorList>
    </citation>
    <scope>NUCLEOTIDE SEQUENCE [LARGE SCALE GENOMIC DNA]</scope>
    <source>
        <strain evidence="3">Isolate United Kingdom/English Channel/1999</strain>
    </source>
</reference>
<dbReference type="KEGG" id="vg:3655057"/>
<keyword evidence="3" id="KW-1185">Reference proteome</keyword>
<feature type="region of interest" description="Disordered" evidence="1">
    <location>
        <begin position="212"/>
        <end position="244"/>
    </location>
</feature>
<feature type="region of interest" description="Disordered" evidence="1">
    <location>
        <begin position="17"/>
        <end position="41"/>
    </location>
</feature>